<dbReference type="CDD" id="cd06421">
    <property type="entry name" value="CESA_CelA_like"/>
    <property type="match status" value="1"/>
</dbReference>
<dbReference type="EC" id="2.4.1.12" evidence="11"/>
<accession>A0A239M2Y0</accession>
<feature type="transmembrane region" description="Helical" evidence="11">
    <location>
        <begin position="37"/>
        <end position="54"/>
    </location>
</feature>
<keyword evidence="6 11" id="KW-0812">Transmembrane</keyword>
<dbReference type="OrthoDB" id="154460at2"/>
<dbReference type="EMBL" id="FZOU01000009">
    <property type="protein sequence ID" value="SNT36950.1"/>
    <property type="molecule type" value="Genomic_DNA"/>
</dbReference>
<feature type="transmembrane region" description="Helical" evidence="11">
    <location>
        <begin position="1490"/>
        <end position="1508"/>
    </location>
</feature>
<evidence type="ECO:0000256" key="4">
    <source>
        <dbReference type="ARBA" id="ARBA00022676"/>
    </source>
</evidence>
<evidence type="ECO:0000259" key="13">
    <source>
        <dbReference type="Pfam" id="PF13632"/>
    </source>
</evidence>
<name>A0A239M2Y0_9BACT</name>
<evidence type="ECO:0000256" key="1">
    <source>
        <dbReference type="ARBA" id="ARBA00004429"/>
    </source>
</evidence>
<keyword evidence="15" id="KW-1185">Reference proteome</keyword>
<dbReference type="Gene3D" id="2.40.10.220">
    <property type="entry name" value="predicted glycosyltransferase like domains"/>
    <property type="match status" value="1"/>
</dbReference>
<dbReference type="GO" id="GO:0035438">
    <property type="term" value="F:cyclic-di-GMP binding"/>
    <property type="evidence" value="ECO:0007669"/>
    <property type="project" value="InterPro"/>
</dbReference>
<comment type="catalytic activity">
    <reaction evidence="10 11">
        <text>[(1-&gt;4)-beta-D-glucosyl](n) + UDP-alpha-D-glucose = [(1-&gt;4)-beta-D-glucosyl](n+1) + UDP + H(+)</text>
        <dbReference type="Rhea" id="RHEA:19929"/>
        <dbReference type="Rhea" id="RHEA-COMP:10033"/>
        <dbReference type="Rhea" id="RHEA-COMP:10034"/>
        <dbReference type="ChEBI" id="CHEBI:15378"/>
        <dbReference type="ChEBI" id="CHEBI:18246"/>
        <dbReference type="ChEBI" id="CHEBI:58223"/>
        <dbReference type="ChEBI" id="CHEBI:58885"/>
        <dbReference type="EC" id="2.4.1.12"/>
    </reaction>
</comment>
<comment type="function">
    <text evidence="11">Catalytic subunit of cellulose synthase. It polymerizes uridine 5'-diphosphate glucose to cellulose.</text>
</comment>
<evidence type="ECO:0000256" key="6">
    <source>
        <dbReference type="ARBA" id="ARBA00022692"/>
    </source>
</evidence>
<sequence>MTGLPGLTNVVLSAVGFRTKVTSVSIFLGTQSSTTRILRIAVALLGTFFLVQFISLYLSWPKQIVLGGISIALALVLNRGSKSHAITISLMLFSLAATLRYGWWRIHTIVQFFGDESNDHWTIDSFLMLLLLSAEAYTILIMVLGFMQTSSPLRRKPIPLPADEDLWPHVDVLIPTYNEPLSLVRYTALAAINIDYPPEKLHVYILDDGTRESFRSFAEEAGVGYVVRSKHDHAKAGNINHALTKMNSPLVTIFDCDHVPTRSFLQVTVGWFLAEQKLAMLQTPHFFYSPDPFERNLLQYKSIPNEGELFYGVIQDGNDLWNATFFCGSCAVIRRAALNEVGGIATETVTEDAHTSLRMQKKGWNTAYINLPQAAGLATETLAAHVGQRIRWARGMIQILRTDNPMLASGMKFTQRLCYFNAMLHFMYAVPRLIFLLAPLVYMLGGRTIIPGYWVAILAYAMPHLVISSITNSRVQGKHRHSFWNEIYETVLAPYILMPTLLALINPKLGKFNVTDKGSTLSETTFDRHIAAPTTWLLFLNFLGLCAAPYRLLVTDPTHPGTVLSNLLWICFNMVILGVAAAVANEQMQRRSSVRIPAHIKVNLHGADGETVSGTTQDISVGGTALRMDNPARFTLGEMIQIAFPEQTGDDDTDCRVNAKVVGLRDDSIRLQFEAHSIAQQETLTRAIYSRADSWIGNRAQIEVDRPLVSLARVIRLSFTGFNQVLRGLLPRRKKKTAAALATASLLLALLATVNLLGQSPASQIPGAQIPGAQTAPAPAIDAAPLPAQPVAAASAATPQKTVRQRITLFTPATAPVAAEAANYAITFKDTGVHNAVEMHGPHSYQSVGLVLPHSLVPRQATLNLTYHFSPDLLPGSGTIKISLNNTPIAEIDAPEERQKPGEYGFVALPIPAALLIRSNEITFEFTGGTLLQSEASARANVLANIGASSTLLIAADRIPFKNDLSLLPQPIFDADLQTTTTIPFVFLAPPSPRMLQAAGVVASWLGIQASSKPIRFSVSVGHIPSGNVIVFAGDGATLPPDLHIPQAGGSLNIKANPSDPEGSALILAGQDDEQLLNVARALSLMAVAHLQPGETTPRLGESVAIGAFPLPAERQPDDAPRWLTTSHLTSLWELSSQQALTSDGSHPLPVYLRVPPDLHYGEKQNLDLKLTYRYNALPLAAGSFLRVFANGTLINEAPLQPGADFSDRQRSVILPVAAMRPFGNTFLFNFDFVPANPGAGNKDASSALSGAILRNSYVDLRGLAHWAAMPNLELLANAGFPFTRRADLADTTIVVPTTPTAGEIALFLYLMSHCGAQTGYPALRVEVAGPDAVMRSGRDYLILGGTSDQPAFNAIENVLPVTYDANGVHVQQTTGTLQTLRAYWQRLIGNDSANHRPSNIGGIPDLVLEGIQSPFSAGNSIVVVAMRNDEAADRFADVFLERSQSSDISQSVSLLRDGRFSSYTMDTPVYHVGDIAAYPLLRIWLAEHVWLLLFVVGAFSLVLATYIRDYLALLAEERLRVVSVR</sequence>
<dbReference type="InterPro" id="IPR050321">
    <property type="entry name" value="Glycosyltr_2/OpgH_subfam"/>
</dbReference>
<feature type="transmembrane region" description="Helical" evidence="11">
    <location>
        <begin position="450"/>
        <end position="470"/>
    </location>
</feature>
<dbReference type="Pfam" id="PF13632">
    <property type="entry name" value="Glyco_trans_2_3"/>
    <property type="match status" value="1"/>
</dbReference>
<evidence type="ECO:0000256" key="7">
    <source>
        <dbReference type="ARBA" id="ARBA00022916"/>
    </source>
</evidence>
<dbReference type="InterPro" id="IPR018513">
    <property type="entry name" value="Cell_synthase_bac"/>
</dbReference>
<feature type="transmembrane region" description="Helical" evidence="11">
    <location>
        <begin position="85"/>
        <end position="106"/>
    </location>
</feature>
<evidence type="ECO:0000256" key="10">
    <source>
        <dbReference type="ARBA" id="ARBA00048682"/>
    </source>
</evidence>
<keyword evidence="3 11" id="KW-0997">Cell inner membrane</keyword>
<dbReference type="Proteomes" id="UP000198356">
    <property type="component" value="Unassembled WGS sequence"/>
</dbReference>
<keyword evidence="9 11" id="KW-0472">Membrane</keyword>
<dbReference type="GO" id="GO:0016760">
    <property type="term" value="F:cellulose synthase (UDP-forming) activity"/>
    <property type="evidence" value="ECO:0007669"/>
    <property type="project" value="UniProtKB-EC"/>
</dbReference>
<feature type="transmembrane region" description="Helical" evidence="11">
    <location>
        <begin position="419"/>
        <end position="444"/>
    </location>
</feature>
<dbReference type="GO" id="GO:0006011">
    <property type="term" value="P:UDP-alpha-D-glucose metabolic process"/>
    <property type="evidence" value="ECO:0007669"/>
    <property type="project" value="InterPro"/>
</dbReference>
<dbReference type="GO" id="GO:0005886">
    <property type="term" value="C:plasma membrane"/>
    <property type="evidence" value="ECO:0007669"/>
    <property type="project" value="UniProtKB-SubCell"/>
</dbReference>
<dbReference type="UniPathway" id="UPA00694"/>
<dbReference type="NCBIfam" id="TIGR03030">
    <property type="entry name" value="CelA"/>
    <property type="match status" value="1"/>
</dbReference>
<dbReference type="Gene3D" id="3.90.550.10">
    <property type="entry name" value="Spore Coat Polysaccharide Biosynthesis Protein SpsA, Chain A"/>
    <property type="match status" value="1"/>
</dbReference>
<reference evidence="14 15" key="1">
    <citation type="submission" date="2017-06" db="EMBL/GenBank/DDBJ databases">
        <authorList>
            <person name="Kim H.J."/>
            <person name="Triplett B.A."/>
        </authorList>
    </citation>
    <scope>NUCLEOTIDE SEQUENCE [LARGE SCALE GENOMIC DNA]</scope>
    <source>
        <strain evidence="14 15">DSM 18704</strain>
    </source>
</reference>
<keyword evidence="7 11" id="KW-0135">Cellulose biosynthesis</keyword>
<evidence type="ECO:0000259" key="12">
    <source>
        <dbReference type="Pfam" id="PF07238"/>
    </source>
</evidence>
<keyword evidence="8 11" id="KW-1133">Transmembrane helix</keyword>
<evidence type="ECO:0000313" key="14">
    <source>
        <dbReference type="EMBL" id="SNT36950.1"/>
    </source>
</evidence>
<evidence type="ECO:0000256" key="11">
    <source>
        <dbReference type="RuleBase" id="RU365020"/>
    </source>
</evidence>
<dbReference type="Pfam" id="PF03170">
    <property type="entry name" value="BcsB"/>
    <property type="match status" value="1"/>
</dbReference>
<feature type="domain" description="Glycosyltransferase 2-like" evidence="13">
    <location>
        <begin position="251"/>
        <end position="456"/>
    </location>
</feature>
<dbReference type="Pfam" id="PF07238">
    <property type="entry name" value="PilZ"/>
    <property type="match status" value="1"/>
</dbReference>
<dbReference type="PANTHER" id="PTHR43867:SF2">
    <property type="entry name" value="CELLULOSE SYNTHASE CATALYTIC SUBUNIT A [UDP-FORMING]"/>
    <property type="match status" value="1"/>
</dbReference>
<keyword evidence="2 11" id="KW-1003">Cell membrane</keyword>
<comment type="cofactor">
    <cofactor evidence="11">
        <name>Mg(2+)</name>
        <dbReference type="ChEBI" id="CHEBI:18420"/>
    </cofactor>
</comment>
<keyword evidence="5 11" id="KW-0808">Transferase</keyword>
<dbReference type="InterPro" id="IPR029044">
    <property type="entry name" value="Nucleotide-diphossugar_trans"/>
</dbReference>
<dbReference type="SUPFAM" id="SSF53448">
    <property type="entry name" value="Nucleotide-diphospho-sugar transferases"/>
    <property type="match status" value="1"/>
</dbReference>
<dbReference type="InterPro" id="IPR009875">
    <property type="entry name" value="PilZ_domain"/>
</dbReference>
<dbReference type="PANTHER" id="PTHR43867">
    <property type="entry name" value="CELLULOSE SYNTHASE CATALYTIC SUBUNIT A [UDP-FORMING]"/>
    <property type="match status" value="1"/>
</dbReference>
<protein>
    <recommendedName>
        <fullName evidence="11">Cellulose synthase catalytic subunit [UDP-forming]</fullName>
        <ecNumber evidence="11">2.4.1.12</ecNumber>
    </recommendedName>
</protein>
<feature type="transmembrane region" description="Helical" evidence="11">
    <location>
        <begin position="126"/>
        <end position="147"/>
    </location>
</feature>
<evidence type="ECO:0000256" key="3">
    <source>
        <dbReference type="ARBA" id="ARBA00022519"/>
    </source>
</evidence>
<feature type="domain" description="PilZ" evidence="12">
    <location>
        <begin position="589"/>
        <end position="689"/>
    </location>
</feature>
<keyword evidence="11" id="KW-0973">c-di-GMP</keyword>
<gene>
    <name evidence="14" type="ORF">SAMN05421770_10970</name>
</gene>
<dbReference type="PRINTS" id="PR01439">
    <property type="entry name" value="CELLSNTHASEA"/>
</dbReference>
<dbReference type="GO" id="GO:0030244">
    <property type="term" value="P:cellulose biosynthetic process"/>
    <property type="evidence" value="ECO:0007669"/>
    <property type="project" value="UniProtKB-KW"/>
</dbReference>
<evidence type="ECO:0000256" key="8">
    <source>
        <dbReference type="ARBA" id="ARBA00022989"/>
    </source>
</evidence>
<evidence type="ECO:0000256" key="5">
    <source>
        <dbReference type="ARBA" id="ARBA00022679"/>
    </source>
</evidence>
<keyword evidence="4 11" id="KW-0328">Glycosyltransferase</keyword>
<evidence type="ECO:0000256" key="2">
    <source>
        <dbReference type="ARBA" id="ARBA00022475"/>
    </source>
</evidence>
<feature type="transmembrane region" description="Helical" evidence="11">
    <location>
        <begin position="60"/>
        <end position="78"/>
    </location>
</feature>
<proteinExistence type="predicted"/>
<dbReference type="InterPro" id="IPR003919">
    <property type="entry name" value="Cell_synth_A"/>
</dbReference>
<comment type="subcellular location">
    <subcellularLocation>
        <location evidence="1">Cell inner membrane</location>
        <topology evidence="1">Multi-pass membrane protein</topology>
    </subcellularLocation>
</comment>
<feature type="transmembrane region" description="Helical" evidence="11">
    <location>
        <begin position="566"/>
        <end position="585"/>
    </location>
</feature>
<comment type="pathway">
    <text evidence="11">Glycan metabolism; bacterial cellulose biosynthesis.</text>
</comment>
<dbReference type="SUPFAM" id="SSF141371">
    <property type="entry name" value="PilZ domain-like"/>
    <property type="match status" value="1"/>
</dbReference>
<evidence type="ECO:0000256" key="9">
    <source>
        <dbReference type="ARBA" id="ARBA00023136"/>
    </source>
</evidence>
<organism evidence="14 15">
    <name type="scientific">Granulicella rosea</name>
    <dbReference type="NCBI Taxonomy" id="474952"/>
    <lineage>
        <taxon>Bacteria</taxon>
        <taxon>Pseudomonadati</taxon>
        <taxon>Acidobacteriota</taxon>
        <taxon>Terriglobia</taxon>
        <taxon>Terriglobales</taxon>
        <taxon>Acidobacteriaceae</taxon>
        <taxon>Granulicella</taxon>
    </lineage>
</organism>
<evidence type="ECO:0000313" key="15">
    <source>
        <dbReference type="Proteomes" id="UP000198356"/>
    </source>
</evidence>
<feature type="transmembrane region" description="Helical" evidence="11">
    <location>
        <begin position="536"/>
        <end position="554"/>
    </location>
</feature>
<dbReference type="InterPro" id="IPR001173">
    <property type="entry name" value="Glyco_trans_2-like"/>
</dbReference>
<dbReference type="Gene3D" id="2.60.120.260">
    <property type="entry name" value="Galactose-binding domain-like"/>
    <property type="match status" value="2"/>
</dbReference>